<keyword evidence="11" id="KW-1185">Reference proteome</keyword>
<dbReference type="PROSITE" id="PS00107">
    <property type="entry name" value="PROTEIN_KINASE_ATP"/>
    <property type="match status" value="1"/>
</dbReference>
<reference evidence="10 11" key="1">
    <citation type="submission" date="2015-01" db="EMBL/GenBank/DDBJ databases">
        <title>The Genome Sequence of Exophiala oligosperma CBS72588.</title>
        <authorList>
            <consortium name="The Broad Institute Genomics Platform"/>
            <person name="Cuomo C."/>
            <person name="de Hoog S."/>
            <person name="Gorbushina A."/>
            <person name="Stielow B."/>
            <person name="Teixiera M."/>
            <person name="Abouelleil A."/>
            <person name="Chapman S.B."/>
            <person name="Priest M."/>
            <person name="Young S.K."/>
            <person name="Wortman J."/>
            <person name="Nusbaum C."/>
            <person name="Birren B."/>
        </authorList>
    </citation>
    <scope>NUCLEOTIDE SEQUENCE [LARGE SCALE GENOMIC DNA]</scope>
    <source>
        <strain evidence="10 11">CBS 72588</strain>
    </source>
</reference>
<evidence type="ECO:0000256" key="4">
    <source>
        <dbReference type="ARBA" id="ARBA00022679"/>
    </source>
</evidence>
<evidence type="ECO:0000313" key="11">
    <source>
        <dbReference type="Proteomes" id="UP000053342"/>
    </source>
</evidence>
<sequence length="208" mass="23736">MRAWRPTLSHQEQISYRQNVEKFSKEFLDALSRLPISVNAPGVSTFSMRFGKNNAVYRREDTGIIGTGSFASVMKVKELHSRKVFAAKVPHFKASDPASRARERWESLMEEFNKIVELRHPHIVESIEVLTGSHGNDSSWSIMEWNDPPWLIMDWIEHDLSSIHLDARDVPTLLLHVSGGLACIHAIGFTHRDLKPEIFSSNYRGAGW</sequence>
<dbReference type="EMBL" id="KN847334">
    <property type="protein sequence ID" value="KIW44399.1"/>
    <property type="molecule type" value="Genomic_DNA"/>
</dbReference>
<evidence type="ECO:0000256" key="3">
    <source>
        <dbReference type="ARBA" id="ARBA00022527"/>
    </source>
</evidence>
<dbReference type="GeneID" id="27354946"/>
<keyword evidence="5 8" id="KW-0547">Nucleotide-binding</keyword>
<evidence type="ECO:0000256" key="1">
    <source>
        <dbReference type="ARBA" id="ARBA00004496"/>
    </source>
</evidence>
<dbReference type="GO" id="GO:0005524">
    <property type="term" value="F:ATP binding"/>
    <property type="evidence" value="ECO:0007669"/>
    <property type="project" value="UniProtKB-UniRule"/>
</dbReference>
<dbReference type="HOGENOM" id="CLU_1548074_0_0_1"/>
<evidence type="ECO:0000256" key="7">
    <source>
        <dbReference type="ARBA" id="ARBA00022840"/>
    </source>
</evidence>
<feature type="domain" description="Protein kinase" evidence="9">
    <location>
        <begin position="59"/>
        <end position="208"/>
    </location>
</feature>
<accession>A0A0D2E924</accession>
<dbReference type="PROSITE" id="PS50011">
    <property type="entry name" value="PROTEIN_KINASE_DOM"/>
    <property type="match status" value="1"/>
</dbReference>
<keyword evidence="2" id="KW-0963">Cytoplasm</keyword>
<comment type="subcellular location">
    <subcellularLocation>
        <location evidence="1">Cytoplasm</location>
    </subcellularLocation>
</comment>
<evidence type="ECO:0000313" key="10">
    <source>
        <dbReference type="EMBL" id="KIW44399.1"/>
    </source>
</evidence>
<dbReference type="GO" id="GO:0033209">
    <property type="term" value="P:tumor necrosis factor-mediated signaling pathway"/>
    <property type="evidence" value="ECO:0007669"/>
    <property type="project" value="TreeGrafter"/>
</dbReference>
<dbReference type="VEuPathDB" id="FungiDB:PV06_02872"/>
<dbReference type="PANTHER" id="PTHR22969:SF17">
    <property type="entry name" value="INHIBITOR OF NUCLEAR FACTOR KAPPA-B KINASE SUBUNIT BETA"/>
    <property type="match status" value="1"/>
</dbReference>
<feature type="binding site" evidence="8">
    <location>
        <position position="88"/>
    </location>
    <ligand>
        <name>ATP</name>
        <dbReference type="ChEBI" id="CHEBI:30616"/>
    </ligand>
</feature>
<dbReference type="InterPro" id="IPR017441">
    <property type="entry name" value="Protein_kinase_ATP_BS"/>
</dbReference>
<keyword evidence="3" id="KW-0723">Serine/threonine-protein kinase</keyword>
<dbReference type="PANTHER" id="PTHR22969">
    <property type="entry name" value="IKB KINASE"/>
    <property type="match status" value="1"/>
</dbReference>
<dbReference type="GO" id="GO:0005737">
    <property type="term" value="C:cytoplasm"/>
    <property type="evidence" value="ECO:0007669"/>
    <property type="project" value="UniProtKB-SubCell"/>
</dbReference>
<keyword evidence="6" id="KW-0418">Kinase</keyword>
<dbReference type="RefSeq" id="XP_016264615.1">
    <property type="nucleotide sequence ID" value="XM_016403610.1"/>
</dbReference>
<dbReference type="InterPro" id="IPR051180">
    <property type="entry name" value="IKK"/>
</dbReference>
<dbReference type="Gene3D" id="1.10.510.10">
    <property type="entry name" value="Transferase(Phosphotransferase) domain 1"/>
    <property type="match status" value="1"/>
</dbReference>
<evidence type="ECO:0000256" key="5">
    <source>
        <dbReference type="ARBA" id="ARBA00022741"/>
    </source>
</evidence>
<dbReference type="Pfam" id="PF00069">
    <property type="entry name" value="Pkinase"/>
    <property type="match status" value="1"/>
</dbReference>
<evidence type="ECO:0000259" key="9">
    <source>
        <dbReference type="PROSITE" id="PS50011"/>
    </source>
</evidence>
<keyword evidence="4" id="KW-0808">Transferase</keyword>
<dbReference type="AlphaFoldDB" id="A0A0D2E924"/>
<organism evidence="10 11">
    <name type="scientific">Exophiala oligosperma</name>
    <dbReference type="NCBI Taxonomy" id="215243"/>
    <lineage>
        <taxon>Eukaryota</taxon>
        <taxon>Fungi</taxon>
        <taxon>Dikarya</taxon>
        <taxon>Ascomycota</taxon>
        <taxon>Pezizomycotina</taxon>
        <taxon>Eurotiomycetes</taxon>
        <taxon>Chaetothyriomycetidae</taxon>
        <taxon>Chaetothyriales</taxon>
        <taxon>Herpotrichiellaceae</taxon>
        <taxon>Exophiala</taxon>
    </lineage>
</organism>
<dbReference type="GO" id="GO:0045944">
    <property type="term" value="P:positive regulation of transcription by RNA polymerase II"/>
    <property type="evidence" value="ECO:0007669"/>
    <property type="project" value="TreeGrafter"/>
</dbReference>
<dbReference type="SUPFAM" id="SSF56112">
    <property type="entry name" value="Protein kinase-like (PK-like)"/>
    <property type="match status" value="1"/>
</dbReference>
<dbReference type="Proteomes" id="UP000053342">
    <property type="component" value="Unassembled WGS sequence"/>
</dbReference>
<dbReference type="OrthoDB" id="4159949at2759"/>
<dbReference type="InterPro" id="IPR000719">
    <property type="entry name" value="Prot_kinase_dom"/>
</dbReference>
<gene>
    <name evidence="10" type="ORF">PV06_02872</name>
</gene>
<evidence type="ECO:0000256" key="8">
    <source>
        <dbReference type="PROSITE-ProRule" id="PRU10141"/>
    </source>
</evidence>
<proteinExistence type="predicted"/>
<dbReference type="InterPro" id="IPR011009">
    <property type="entry name" value="Kinase-like_dom_sf"/>
</dbReference>
<evidence type="ECO:0000256" key="2">
    <source>
        <dbReference type="ARBA" id="ARBA00022490"/>
    </source>
</evidence>
<name>A0A0D2E924_9EURO</name>
<evidence type="ECO:0000256" key="6">
    <source>
        <dbReference type="ARBA" id="ARBA00022777"/>
    </source>
</evidence>
<dbReference type="STRING" id="215243.A0A0D2E924"/>
<protein>
    <recommendedName>
        <fullName evidence="9">Protein kinase domain-containing protein</fullName>
    </recommendedName>
</protein>
<dbReference type="GO" id="GO:0004674">
    <property type="term" value="F:protein serine/threonine kinase activity"/>
    <property type="evidence" value="ECO:0007669"/>
    <property type="project" value="UniProtKB-KW"/>
</dbReference>
<keyword evidence="7 8" id="KW-0067">ATP-binding</keyword>